<name>A0ABV9TNQ7_9MICC</name>
<dbReference type="InterPro" id="IPR039538">
    <property type="entry name" value="BetI_C"/>
</dbReference>
<dbReference type="Proteomes" id="UP001595797">
    <property type="component" value="Unassembled WGS sequence"/>
</dbReference>
<evidence type="ECO:0000256" key="1">
    <source>
        <dbReference type="ARBA" id="ARBA00022491"/>
    </source>
</evidence>
<keyword evidence="2" id="KW-0805">Transcription regulation</keyword>
<dbReference type="EMBL" id="JBHSIW010000024">
    <property type="protein sequence ID" value="MFC4905061.1"/>
    <property type="molecule type" value="Genomic_DNA"/>
</dbReference>
<dbReference type="PANTHER" id="PTHR30055:SF234">
    <property type="entry name" value="HTH-TYPE TRANSCRIPTIONAL REGULATOR BETI"/>
    <property type="match status" value="1"/>
</dbReference>
<dbReference type="RefSeq" id="WP_277551329.1">
    <property type="nucleotide sequence ID" value="NZ_JARAMH010000008.1"/>
</dbReference>
<dbReference type="InterPro" id="IPR001647">
    <property type="entry name" value="HTH_TetR"/>
</dbReference>
<dbReference type="SUPFAM" id="SSF46689">
    <property type="entry name" value="Homeodomain-like"/>
    <property type="match status" value="1"/>
</dbReference>
<dbReference type="SUPFAM" id="SSF48498">
    <property type="entry name" value="Tetracyclin repressor-like, C-terminal domain"/>
    <property type="match status" value="1"/>
</dbReference>
<evidence type="ECO:0000313" key="8">
    <source>
        <dbReference type="Proteomes" id="UP001595797"/>
    </source>
</evidence>
<sequence>MPRKIDHDQRKTQLAEAVWRVVVERGIGAVSVRVVAEEAGVAVGSLRHVFPTRAELLKFSAELMVQRASDRIVALPSSGDAQQYALDVLMQLLPLDPHSRAELEVNIALVAEAPALPELVTIRNHAYQQLGEGCTRLVELLTGRPRDEHILHQARRLHALIDGLALHLLMQFPSEDSVWAIEILREELARTVSETSG</sequence>
<dbReference type="PROSITE" id="PS50977">
    <property type="entry name" value="HTH_TETR_2"/>
    <property type="match status" value="1"/>
</dbReference>
<dbReference type="Pfam" id="PF13977">
    <property type="entry name" value="TetR_C_6"/>
    <property type="match status" value="1"/>
</dbReference>
<evidence type="ECO:0000259" key="6">
    <source>
        <dbReference type="PROSITE" id="PS50977"/>
    </source>
</evidence>
<evidence type="ECO:0000256" key="4">
    <source>
        <dbReference type="ARBA" id="ARBA00023163"/>
    </source>
</evidence>
<organism evidence="7 8">
    <name type="scientific">Kocuria oceani</name>
    <dbReference type="NCBI Taxonomy" id="988827"/>
    <lineage>
        <taxon>Bacteria</taxon>
        <taxon>Bacillati</taxon>
        <taxon>Actinomycetota</taxon>
        <taxon>Actinomycetes</taxon>
        <taxon>Micrococcales</taxon>
        <taxon>Micrococcaceae</taxon>
        <taxon>Kocuria</taxon>
    </lineage>
</organism>
<dbReference type="Gene3D" id="1.10.357.10">
    <property type="entry name" value="Tetracycline Repressor, domain 2"/>
    <property type="match status" value="1"/>
</dbReference>
<protein>
    <submittedName>
        <fullName evidence="7">TetR/AcrR family transcriptional regulator</fullName>
    </submittedName>
</protein>
<dbReference type="InterPro" id="IPR036271">
    <property type="entry name" value="Tet_transcr_reg_TetR-rel_C_sf"/>
</dbReference>
<accession>A0ABV9TNQ7</accession>
<keyword evidence="4" id="KW-0804">Transcription</keyword>
<dbReference type="InterPro" id="IPR009057">
    <property type="entry name" value="Homeodomain-like_sf"/>
</dbReference>
<evidence type="ECO:0000256" key="5">
    <source>
        <dbReference type="PROSITE-ProRule" id="PRU00335"/>
    </source>
</evidence>
<evidence type="ECO:0000256" key="2">
    <source>
        <dbReference type="ARBA" id="ARBA00023015"/>
    </source>
</evidence>
<evidence type="ECO:0000313" key="7">
    <source>
        <dbReference type="EMBL" id="MFC4905061.1"/>
    </source>
</evidence>
<keyword evidence="3 5" id="KW-0238">DNA-binding</keyword>
<reference evidence="8" key="1">
    <citation type="journal article" date="2019" name="Int. J. Syst. Evol. Microbiol.">
        <title>The Global Catalogue of Microorganisms (GCM) 10K type strain sequencing project: providing services to taxonomists for standard genome sequencing and annotation.</title>
        <authorList>
            <consortium name="The Broad Institute Genomics Platform"/>
            <consortium name="The Broad Institute Genome Sequencing Center for Infectious Disease"/>
            <person name="Wu L."/>
            <person name="Ma J."/>
        </authorList>
    </citation>
    <scope>NUCLEOTIDE SEQUENCE [LARGE SCALE GENOMIC DNA]</scope>
    <source>
        <strain evidence="8">CGMCC 4.6946</strain>
    </source>
</reference>
<dbReference type="Pfam" id="PF00440">
    <property type="entry name" value="TetR_N"/>
    <property type="match status" value="1"/>
</dbReference>
<dbReference type="PANTHER" id="PTHR30055">
    <property type="entry name" value="HTH-TYPE TRANSCRIPTIONAL REGULATOR RUTR"/>
    <property type="match status" value="1"/>
</dbReference>
<gene>
    <name evidence="7" type="ORF">ACFPCS_15940</name>
</gene>
<feature type="domain" description="HTH tetR-type" evidence="6">
    <location>
        <begin position="8"/>
        <end position="68"/>
    </location>
</feature>
<keyword evidence="1" id="KW-0678">Repressor</keyword>
<proteinExistence type="predicted"/>
<comment type="caution">
    <text evidence="7">The sequence shown here is derived from an EMBL/GenBank/DDBJ whole genome shotgun (WGS) entry which is preliminary data.</text>
</comment>
<keyword evidence="8" id="KW-1185">Reference proteome</keyword>
<dbReference type="InterPro" id="IPR050109">
    <property type="entry name" value="HTH-type_TetR-like_transc_reg"/>
</dbReference>
<evidence type="ECO:0000256" key="3">
    <source>
        <dbReference type="ARBA" id="ARBA00023125"/>
    </source>
</evidence>
<feature type="DNA-binding region" description="H-T-H motif" evidence="5">
    <location>
        <begin position="31"/>
        <end position="50"/>
    </location>
</feature>